<keyword evidence="1" id="KW-1133">Transmembrane helix</keyword>
<keyword evidence="1" id="KW-0472">Membrane</keyword>
<proteinExistence type="predicted"/>
<protein>
    <submittedName>
        <fullName evidence="2">Uncharacterized protein</fullName>
    </submittedName>
</protein>
<feature type="transmembrane region" description="Helical" evidence="1">
    <location>
        <begin position="43"/>
        <end position="62"/>
    </location>
</feature>
<organism evidence="2">
    <name type="scientific">marine metagenome</name>
    <dbReference type="NCBI Taxonomy" id="408172"/>
    <lineage>
        <taxon>unclassified sequences</taxon>
        <taxon>metagenomes</taxon>
        <taxon>ecological metagenomes</taxon>
    </lineage>
</organism>
<feature type="transmembrane region" description="Helical" evidence="1">
    <location>
        <begin position="12"/>
        <end position="31"/>
    </location>
</feature>
<evidence type="ECO:0000313" key="2">
    <source>
        <dbReference type="EMBL" id="SVA91402.1"/>
    </source>
</evidence>
<keyword evidence="1" id="KW-0812">Transmembrane</keyword>
<evidence type="ECO:0000256" key="1">
    <source>
        <dbReference type="SAM" id="Phobius"/>
    </source>
</evidence>
<gene>
    <name evidence="2" type="ORF">METZ01_LOCUS144256</name>
</gene>
<feature type="transmembrane region" description="Helical" evidence="1">
    <location>
        <begin position="110"/>
        <end position="131"/>
    </location>
</feature>
<name>A0A381ZRB0_9ZZZZ</name>
<accession>A0A381ZRB0</accession>
<dbReference type="EMBL" id="UINC01022223">
    <property type="protein sequence ID" value="SVA91402.1"/>
    <property type="molecule type" value="Genomic_DNA"/>
</dbReference>
<dbReference type="AlphaFoldDB" id="A0A381ZRB0"/>
<feature type="transmembrane region" description="Helical" evidence="1">
    <location>
        <begin position="82"/>
        <end position="104"/>
    </location>
</feature>
<sequence length="148" mass="16284">MDKQRLQQIAGFVWVTVGLFLIYRGSGLYSLAVMEQNTSKGTLIISVILGVVLGILKGKFVLSKTALRNRNRISQLVPPLSIHQVFSGPFYGFIAGMMILGFLLREFNGYLGGYVVVASIYCGIGMALIAASRVYWKNDHLPPVQEVS</sequence>
<reference evidence="2" key="1">
    <citation type="submission" date="2018-05" db="EMBL/GenBank/DDBJ databases">
        <authorList>
            <person name="Lanie J.A."/>
            <person name="Ng W.-L."/>
            <person name="Kazmierczak K.M."/>
            <person name="Andrzejewski T.M."/>
            <person name="Davidsen T.M."/>
            <person name="Wayne K.J."/>
            <person name="Tettelin H."/>
            <person name="Glass J.I."/>
            <person name="Rusch D."/>
            <person name="Podicherti R."/>
            <person name="Tsui H.-C.T."/>
            <person name="Winkler M.E."/>
        </authorList>
    </citation>
    <scope>NUCLEOTIDE SEQUENCE</scope>
</reference>